<evidence type="ECO:0000256" key="7">
    <source>
        <dbReference type="ARBA" id="ARBA00022801"/>
    </source>
</evidence>
<evidence type="ECO:0000259" key="15">
    <source>
        <dbReference type="SMART" id="SM00642"/>
    </source>
</evidence>
<dbReference type="InterPro" id="IPR012768">
    <property type="entry name" value="Trehalose_TreZ"/>
</dbReference>
<evidence type="ECO:0000313" key="16">
    <source>
        <dbReference type="EMBL" id="MFC5497261.1"/>
    </source>
</evidence>
<comment type="pathway">
    <text evidence="2 14">Glycan biosynthesis; trehalose biosynthesis.</text>
</comment>
<evidence type="ECO:0000256" key="1">
    <source>
        <dbReference type="ARBA" id="ARBA00004496"/>
    </source>
</evidence>
<dbReference type="EC" id="3.2.1.141" evidence="4 13"/>
<evidence type="ECO:0000256" key="2">
    <source>
        <dbReference type="ARBA" id="ARBA00005199"/>
    </source>
</evidence>
<evidence type="ECO:0000256" key="14">
    <source>
        <dbReference type="PIRNR" id="PIRNR006337"/>
    </source>
</evidence>
<evidence type="ECO:0000256" key="4">
    <source>
        <dbReference type="ARBA" id="ARBA00012268"/>
    </source>
</evidence>
<dbReference type="SUPFAM" id="SSF51445">
    <property type="entry name" value="(Trans)glycosidases"/>
    <property type="match status" value="1"/>
</dbReference>
<dbReference type="CDD" id="cd02853">
    <property type="entry name" value="E_set_MTHase_like_N"/>
    <property type="match status" value="1"/>
</dbReference>
<dbReference type="InterPro" id="IPR006047">
    <property type="entry name" value="GH13_cat_dom"/>
</dbReference>
<evidence type="ECO:0000256" key="13">
    <source>
        <dbReference type="NCBIfam" id="TIGR02402"/>
    </source>
</evidence>
<dbReference type="Gene3D" id="3.20.20.80">
    <property type="entry name" value="Glycosidases"/>
    <property type="match status" value="1"/>
</dbReference>
<dbReference type="PANTHER" id="PTHR43651">
    <property type="entry name" value="1,4-ALPHA-GLUCAN-BRANCHING ENZYME"/>
    <property type="match status" value="1"/>
</dbReference>
<dbReference type="Pfam" id="PF11941">
    <property type="entry name" value="DUF3459"/>
    <property type="match status" value="1"/>
</dbReference>
<dbReference type="InterPro" id="IPR014756">
    <property type="entry name" value="Ig_E-set"/>
</dbReference>
<dbReference type="CDD" id="cd11325">
    <property type="entry name" value="AmyAc_GTHase"/>
    <property type="match status" value="1"/>
</dbReference>
<dbReference type="SUPFAM" id="SSF81296">
    <property type="entry name" value="E set domains"/>
    <property type="match status" value="1"/>
</dbReference>
<evidence type="ECO:0000313" key="17">
    <source>
        <dbReference type="Proteomes" id="UP001596037"/>
    </source>
</evidence>
<dbReference type="RefSeq" id="WP_376850614.1">
    <property type="nucleotide sequence ID" value="NZ_JBHSMF010000006.1"/>
</dbReference>
<evidence type="ECO:0000256" key="12">
    <source>
        <dbReference type="ARBA" id="ARBA00034013"/>
    </source>
</evidence>
<evidence type="ECO:0000256" key="5">
    <source>
        <dbReference type="ARBA" id="ARBA00015938"/>
    </source>
</evidence>
<dbReference type="PIRSF" id="PIRSF006337">
    <property type="entry name" value="Trehalose_TreZ"/>
    <property type="match status" value="1"/>
</dbReference>
<protein>
    <recommendedName>
        <fullName evidence="5 13">Malto-oligosyltrehalose trehalohydrolase</fullName>
        <shortName evidence="14">MTHase</shortName>
        <ecNumber evidence="4 13">3.2.1.141</ecNumber>
    </recommendedName>
    <alternativeName>
        <fullName evidence="11 14">4-alpha-D-((1-&gt;4)-alpha-D-glucano)trehalose trehalohydrolase</fullName>
    </alternativeName>
    <alternativeName>
        <fullName evidence="10 14">Maltooligosyl trehalose trehalohydrolase</fullName>
    </alternativeName>
</protein>
<accession>A0ABW0NBB0</accession>
<dbReference type="InterPro" id="IPR022567">
    <property type="entry name" value="DUF3459"/>
</dbReference>
<dbReference type="InterPro" id="IPR004193">
    <property type="entry name" value="Glyco_hydro_13_N"/>
</dbReference>
<organism evidence="16 17">
    <name type="scientific">Caenimonas terrae</name>
    <dbReference type="NCBI Taxonomy" id="696074"/>
    <lineage>
        <taxon>Bacteria</taxon>
        <taxon>Pseudomonadati</taxon>
        <taxon>Pseudomonadota</taxon>
        <taxon>Betaproteobacteria</taxon>
        <taxon>Burkholderiales</taxon>
        <taxon>Comamonadaceae</taxon>
        <taxon>Caenimonas</taxon>
    </lineage>
</organism>
<name>A0ABW0NBB0_9BURK</name>
<dbReference type="Pfam" id="PF00128">
    <property type="entry name" value="Alpha-amylase"/>
    <property type="match status" value="1"/>
</dbReference>
<gene>
    <name evidence="16" type="primary">treZ</name>
    <name evidence="16" type="ORF">ACFPOE_06930</name>
</gene>
<dbReference type="Pfam" id="PF02922">
    <property type="entry name" value="CBM_48"/>
    <property type="match status" value="1"/>
</dbReference>
<evidence type="ECO:0000256" key="3">
    <source>
        <dbReference type="ARBA" id="ARBA00008061"/>
    </source>
</evidence>
<comment type="similarity">
    <text evidence="3 14">Belongs to the glycosyl hydrolase 13 family.</text>
</comment>
<dbReference type="InterPro" id="IPR017853">
    <property type="entry name" value="GH"/>
</dbReference>
<keyword evidence="9 14" id="KW-0326">Glycosidase</keyword>
<feature type="domain" description="Glycosyl hydrolase family 13 catalytic" evidence="15">
    <location>
        <begin position="88"/>
        <end position="453"/>
    </location>
</feature>
<dbReference type="InterPro" id="IPR013783">
    <property type="entry name" value="Ig-like_fold"/>
</dbReference>
<keyword evidence="17" id="KW-1185">Reference proteome</keyword>
<evidence type="ECO:0000256" key="10">
    <source>
        <dbReference type="ARBA" id="ARBA00032057"/>
    </source>
</evidence>
<evidence type="ECO:0000256" key="11">
    <source>
        <dbReference type="ARBA" id="ARBA00033284"/>
    </source>
</evidence>
<dbReference type="PANTHER" id="PTHR43651:SF11">
    <property type="entry name" value="MALTO-OLIGOSYLTREHALOSE TREHALOHYDROLASE"/>
    <property type="match status" value="1"/>
</dbReference>
<evidence type="ECO:0000256" key="8">
    <source>
        <dbReference type="ARBA" id="ARBA00023277"/>
    </source>
</evidence>
<evidence type="ECO:0000256" key="9">
    <source>
        <dbReference type="ARBA" id="ARBA00023295"/>
    </source>
</evidence>
<dbReference type="GO" id="GO:0033942">
    <property type="term" value="F:4-alpha-D-(1-&gt;4)-alpha-D-glucanotrehalose trehalohydrolase activity"/>
    <property type="evidence" value="ECO:0007669"/>
    <property type="project" value="UniProtKB-EC"/>
</dbReference>
<dbReference type="NCBIfam" id="TIGR02402">
    <property type="entry name" value="trehalose_TreZ"/>
    <property type="match status" value="1"/>
</dbReference>
<dbReference type="SMART" id="SM00642">
    <property type="entry name" value="Aamy"/>
    <property type="match status" value="1"/>
</dbReference>
<dbReference type="Gene3D" id="2.60.40.10">
    <property type="entry name" value="Immunoglobulins"/>
    <property type="match status" value="1"/>
</dbReference>
<comment type="subcellular location">
    <subcellularLocation>
        <location evidence="1">Cytoplasm</location>
    </subcellularLocation>
</comment>
<keyword evidence="6" id="KW-0963">Cytoplasm</keyword>
<comment type="catalytic activity">
    <reaction evidence="12 14">
        <text>hydrolysis of (1-&gt;4)-alpha-D-glucosidic linkage in 4-alpha-D-[(1-&gt;4)-alpha-D-glucanosyl]n trehalose to yield trehalose and (1-&gt;4)-alpha-D-glucan.</text>
        <dbReference type="EC" id="3.2.1.141"/>
    </reaction>
</comment>
<keyword evidence="8" id="KW-0119">Carbohydrate metabolism</keyword>
<sequence>MPFGAAPRAGGGVDFRLWAPAAQRCDLVLGASGEQLLAAERDADGWWHCFRPGAAAGSRYRWRIDGGLLAPDPASRSNPDGVHHPSCVVDPARFEWDEDWRGRPWSEVVLYELHVGAFTPEGTFAAAASKLAQLAALGITAIELMPVGAYGGRFGWGYDGVLPYAPHPAYGSPEDLKQLVQQAHRLGLMVFLDVVYNHFGPDGNYLHAYAPQFFSATHQSPWGAALNFDGPGSRPVREFFIHNALYWIEEYRIDGLRLDAVHAIVDASRPDLLEELSSRVRAAAGGRHVHLVGENEDNVHQRLAPRPQPGCYDGQWNDDFHHALFVALTGDSSGYYHDYGSRPVDLLARALTHGMLFEGSHRWPGGAREQCIAAPPQHLPAMVNAAHNHDQVGNRAFGERLARLVPPPAAELATLLALLTPATPLLLFGEETGADTPFLYFADWEGELRDAVRSGRRREFSHAAKGADGQAHELPDPCSEATFASTRLDDEHRHGERGRRWLQMVGDALAMRRQFIVPRQHLLLQGEHRSGRVGATGIRVRWNYAGGAVLALDLNIGPAAIDVPASGEAAGQVLFAHGRGDRDPRTAHWPAWSALWWLGNNGATSA</sequence>
<proteinExistence type="inferred from homology"/>
<dbReference type="Gene3D" id="1.10.10.760">
    <property type="entry name" value="E-set domains of sugar-utilizing enzymes"/>
    <property type="match status" value="1"/>
</dbReference>
<dbReference type="Proteomes" id="UP001596037">
    <property type="component" value="Unassembled WGS sequence"/>
</dbReference>
<reference evidence="17" key="1">
    <citation type="journal article" date="2019" name="Int. J. Syst. Evol. Microbiol.">
        <title>The Global Catalogue of Microorganisms (GCM) 10K type strain sequencing project: providing services to taxonomists for standard genome sequencing and annotation.</title>
        <authorList>
            <consortium name="The Broad Institute Genomics Platform"/>
            <consortium name="The Broad Institute Genome Sequencing Center for Infectious Disease"/>
            <person name="Wu L."/>
            <person name="Ma J."/>
        </authorList>
    </citation>
    <scope>NUCLEOTIDE SEQUENCE [LARGE SCALE GENOMIC DNA]</scope>
    <source>
        <strain evidence="17">CCUG 57401</strain>
    </source>
</reference>
<comment type="caution">
    <text evidence="16">The sequence shown here is derived from an EMBL/GenBank/DDBJ whole genome shotgun (WGS) entry which is preliminary data.</text>
</comment>
<keyword evidence="7 14" id="KW-0378">Hydrolase</keyword>
<dbReference type="InterPro" id="IPR044901">
    <property type="entry name" value="Trehalose_TreZ_E-set_sf"/>
</dbReference>
<evidence type="ECO:0000256" key="6">
    <source>
        <dbReference type="ARBA" id="ARBA00022490"/>
    </source>
</evidence>
<dbReference type="EMBL" id="JBHSMF010000006">
    <property type="protein sequence ID" value="MFC5497261.1"/>
    <property type="molecule type" value="Genomic_DNA"/>
</dbReference>